<evidence type="ECO:0000256" key="1">
    <source>
        <dbReference type="ARBA" id="ARBA00010877"/>
    </source>
</evidence>
<proteinExistence type="inferred from homology"/>
<dbReference type="AlphaFoldDB" id="A0A7K5UHN5"/>
<accession>A0A7K5UHN5</accession>
<comment type="similarity">
    <text evidence="1 7">Belongs to the MICOS complex subunit Mic60 family.</text>
</comment>
<comment type="subunit">
    <text evidence="7">Component of the mitochondrial contact site and cristae organizing system (MICOS) complex.</text>
</comment>
<evidence type="ECO:0000256" key="9">
    <source>
        <dbReference type="SAM" id="MobiDB-lite"/>
    </source>
</evidence>
<keyword evidence="3 7" id="KW-0999">Mitochondrion inner membrane</keyword>
<keyword evidence="8" id="KW-0175">Coiled coil</keyword>
<keyword evidence="6" id="KW-0472">Membrane</keyword>
<dbReference type="InterPro" id="IPR019133">
    <property type="entry name" value="MIC60"/>
</dbReference>
<feature type="coiled-coil region" evidence="8">
    <location>
        <begin position="274"/>
        <end position="308"/>
    </location>
</feature>
<evidence type="ECO:0000256" key="3">
    <source>
        <dbReference type="ARBA" id="ARBA00022792"/>
    </source>
</evidence>
<dbReference type="PANTHER" id="PTHR15415:SF7">
    <property type="entry name" value="MICOS COMPLEX SUBUNIT MIC60"/>
    <property type="match status" value="1"/>
</dbReference>
<dbReference type="GO" id="GO:0061617">
    <property type="term" value="C:MICOS complex"/>
    <property type="evidence" value="ECO:0007669"/>
    <property type="project" value="TreeGrafter"/>
</dbReference>
<keyword evidence="5 7" id="KW-0496">Mitochondrion</keyword>
<evidence type="ECO:0000256" key="5">
    <source>
        <dbReference type="ARBA" id="ARBA00023128"/>
    </source>
</evidence>
<evidence type="ECO:0000256" key="2">
    <source>
        <dbReference type="ARBA" id="ARBA00022692"/>
    </source>
</evidence>
<evidence type="ECO:0000313" key="10">
    <source>
        <dbReference type="EMBL" id="NWU14829.1"/>
    </source>
</evidence>
<dbReference type="EMBL" id="VZRE01012160">
    <property type="protein sequence ID" value="NWU14829.1"/>
    <property type="molecule type" value="Genomic_DNA"/>
</dbReference>
<evidence type="ECO:0000256" key="4">
    <source>
        <dbReference type="ARBA" id="ARBA00022989"/>
    </source>
</evidence>
<protein>
    <recommendedName>
        <fullName evidence="7">MICOS complex subunit MIC60</fullName>
    </recommendedName>
    <alternativeName>
        <fullName evidence="7">Mitofilin</fullName>
    </alternativeName>
</protein>
<feature type="region of interest" description="Disordered" evidence="9">
    <location>
        <begin position="105"/>
        <end position="133"/>
    </location>
</feature>
<reference evidence="10 11" key="1">
    <citation type="submission" date="2019-09" db="EMBL/GenBank/DDBJ databases">
        <title>Bird 10,000 Genomes (B10K) Project - Family phase.</title>
        <authorList>
            <person name="Zhang G."/>
        </authorList>
    </citation>
    <scope>NUCLEOTIDE SEQUENCE [LARGE SCALE GENOMIC DNA]</scope>
    <source>
        <strain evidence="10">B10K-DU-001-01</strain>
        <tissue evidence="10">Muscle</tissue>
    </source>
</reference>
<sequence length="744" mass="82509">QNNQCVRVSLRPSRLCRGYATHSGESGVSAGKVIGAGVLFVGGGIGGTVLYASYDRQFRESVEKAIPYSDKLFEMALGPAPSSTPLPKKPIQQGPLKISSVAEVMKESKQPTPKSPVSKPEAAAPSEEKEGKAAAQIISATGVAMSVPAPGIQTEEGEKRSHECSEGNPDPNVKCTNCKEHEGSQAIKERSPEEVAARLAQQDKEEQEKIKALAATLEGALNTTARVTLQAITAQESAVQAVNAHSQILKEAMDNSEEAGEKKSSQWRTLEDALKDRRRAVDEAADALLKAKEELETMKGVIEKAKKSQLAGAKPHIVAAEENLHHMIVDLDNVVKKVQAAQSEAKIVAQYHELVAKAREEFQRELDSITPDVKPGWKGMTGQLSTDDLNSLIAHAHRRIDQLNRELAEQRVREQQHIETALEKQKLEDKKAFEAAVAKALERHKSEIELEQEKKIEEVREVMESEMRTQLRRQAAAHTDHLRDVLKIQEQDLKVEFEQNLTEKLSEQEMQFRRLTQEQLDNFTLDINTAYARLKGIEQAVESHAVAEEEARKAHQLWLSVEALKYCMRTATGDSPTEPLGSAVKAIQASCSDNAFTEALTAALPEESLTRGVYSEEALRARFHTVQKLAKRVAMIDETRNSLYQYFLSYLQSLLLFHPQQQKPPAELSPDDLDTFKLLSYASYCIEHGDLELAAKFVNQLRGESRRVAHDWLNEARMTLETKQIVDILTAYASAVGLGTTQVQ</sequence>
<feature type="compositionally biased region" description="Low complexity" evidence="9">
    <location>
        <begin position="115"/>
        <end position="125"/>
    </location>
</feature>
<evidence type="ECO:0000313" key="11">
    <source>
        <dbReference type="Proteomes" id="UP000543364"/>
    </source>
</evidence>
<keyword evidence="4" id="KW-1133">Transmembrane helix</keyword>
<evidence type="ECO:0000256" key="7">
    <source>
        <dbReference type="RuleBase" id="RU363000"/>
    </source>
</evidence>
<comment type="function">
    <text evidence="7">Component of the MICOS complex, a large protein complex of the mitochondrial inner membrane that plays crucial roles in the maintenance of crista junctions, inner membrane architecture, and formation of contact sites to the outer membrane.</text>
</comment>
<name>A0A7K5UHN5_CEPOR</name>
<gene>
    <name evidence="10" type="primary">Immt</name>
    <name evidence="10" type="ORF">CEPORN_R05255</name>
</gene>
<dbReference type="Proteomes" id="UP000543364">
    <property type="component" value="Unassembled WGS sequence"/>
</dbReference>
<feature type="non-terminal residue" evidence="10">
    <location>
        <position position="1"/>
    </location>
</feature>
<feature type="coiled-coil region" evidence="8">
    <location>
        <begin position="386"/>
        <end position="461"/>
    </location>
</feature>
<feature type="non-terminal residue" evidence="10">
    <location>
        <position position="744"/>
    </location>
</feature>
<feature type="region of interest" description="Disordered" evidence="9">
    <location>
        <begin position="153"/>
        <end position="172"/>
    </location>
</feature>
<evidence type="ECO:0000256" key="6">
    <source>
        <dbReference type="ARBA" id="ARBA00023136"/>
    </source>
</evidence>
<organism evidence="10 11">
    <name type="scientific">Cephalopterus ornatus</name>
    <name type="common">Amazonian umbrellabird</name>
    <dbReference type="NCBI Taxonomy" id="114276"/>
    <lineage>
        <taxon>Eukaryota</taxon>
        <taxon>Metazoa</taxon>
        <taxon>Chordata</taxon>
        <taxon>Craniata</taxon>
        <taxon>Vertebrata</taxon>
        <taxon>Euteleostomi</taxon>
        <taxon>Archelosauria</taxon>
        <taxon>Archosauria</taxon>
        <taxon>Dinosauria</taxon>
        <taxon>Saurischia</taxon>
        <taxon>Theropoda</taxon>
        <taxon>Coelurosauria</taxon>
        <taxon>Aves</taxon>
        <taxon>Neognathae</taxon>
        <taxon>Neoaves</taxon>
        <taxon>Telluraves</taxon>
        <taxon>Australaves</taxon>
        <taxon>Passeriformes</taxon>
        <taxon>Cotingidae</taxon>
        <taxon>Cephalopterus</taxon>
    </lineage>
</organism>
<dbReference type="GO" id="GO:0042407">
    <property type="term" value="P:cristae formation"/>
    <property type="evidence" value="ECO:0007669"/>
    <property type="project" value="TreeGrafter"/>
</dbReference>
<comment type="subcellular location">
    <subcellularLocation>
        <location evidence="7">Mitochondrion inner membrane</location>
        <topology evidence="7">Single-pass membrane protein</topology>
    </subcellularLocation>
</comment>
<comment type="caution">
    <text evidence="10">The sequence shown here is derived from an EMBL/GenBank/DDBJ whole genome shotgun (WGS) entry which is preliminary data.</text>
</comment>
<dbReference type="PANTHER" id="PTHR15415">
    <property type="entry name" value="MITOFILIN"/>
    <property type="match status" value="1"/>
</dbReference>
<keyword evidence="2 7" id="KW-0812">Transmembrane</keyword>
<feature type="compositionally biased region" description="Basic and acidic residues" evidence="9">
    <location>
        <begin position="156"/>
        <end position="165"/>
    </location>
</feature>
<dbReference type="Pfam" id="PF09731">
    <property type="entry name" value="Mitofilin"/>
    <property type="match status" value="1"/>
</dbReference>
<keyword evidence="11" id="KW-1185">Reference proteome</keyword>
<evidence type="ECO:0000256" key="8">
    <source>
        <dbReference type="SAM" id="Coils"/>
    </source>
</evidence>